<evidence type="ECO:0000313" key="1">
    <source>
        <dbReference type="EMBL" id="MBI4727716.1"/>
    </source>
</evidence>
<organism evidence="1 2">
    <name type="scientific">candidate division TA06 bacterium</name>
    <dbReference type="NCBI Taxonomy" id="2250710"/>
    <lineage>
        <taxon>Bacteria</taxon>
        <taxon>Bacteria division TA06</taxon>
    </lineage>
</organism>
<name>A0A933MLP2_UNCT6</name>
<proteinExistence type="predicted"/>
<comment type="caution">
    <text evidence="1">The sequence shown here is derived from an EMBL/GenBank/DDBJ whole genome shotgun (WGS) entry which is preliminary data.</text>
</comment>
<reference evidence="1" key="1">
    <citation type="submission" date="2020-07" db="EMBL/GenBank/DDBJ databases">
        <title>Huge and variable diversity of episymbiotic CPR bacteria and DPANN archaea in groundwater ecosystems.</title>
        <authorList>
            <person name="He C.Y."/>
            <person name="Keren R."/>
            <person name="Whittaker M."/>
            <person name="Farag I.F."/>
            <person name="Doudna J."/>
            <person name="Cate J.H.D."/>
            <person name="Banfield J.F."/>
        </authorList>
    </citation>
    <scope>NUCLEOTIDE SEQUENCE</scope>
    <source>
        <strain evidence="1">NC_groundwater_1520_Pr4_B-0.1um_53_5</strain>
    </source>
</reference>
<accession>A0A933MLP2</accession>
<sequence>MKVVEMPNSDSISLYDFERTLKYVRTQIVFNHGNDVRYKYVLYKISDLLVANEKMPSTILTKNIDNGLKYGMTIGAVAGLLPGIYYGNR</sequence>
<evidence type="ECO:0000313" key="2">
    <source>
        <dbReference type="Proteomes" id="UP000736328"/>
    </source>
</evidence>
<gene>
    <name evidence="1" type="ORF">HY768_10955</name>
</gene>
<dbReference type="AlphaFoldDB" id="A0A933MLP2"/>
<protein>
    <submittedName>
        <fullName evidence="1">Uncharacterized protein</fullName>
    </submittedName>
</protein>
<dbReference type="Proteomes" id="UP000736328">
    <property type="component" value="Unassembled WGS sequence"/>
</dbReference>
<dbReference type="EMBL" id="JACQXR010000150">
    <property type="protein sequence ID" value="MBI4727716.1"/>
    <property type="molecule type" value="Genomic_DNA"/>
</dbReference>